<dbReference type="KEGG" id="tet:TTHERM_00418090"/>
<keyword evidence="2" id="KW-0812">Transmembrane</keyword>
<feature type="signal peptide" evidence="1">
    <location>
        <begin position="1"/>
        <end position="21"/>
    </location>
</feature>
<proteinExistence type="predicted"/>
<accession>Q22NY6</accession>
<organism evidence="2 3">
    <name type="scientific">Tetrahymena thermophila (strain SB210)</name>
    <dbReference type="NCBI Taxonomy" id="312017"/>
    <lineage>
        <taxon>Eukaryota</taxon>
        <taxon>Sar</taxon>
        <taxon>Alveolata</taxon>
        <taxon>Ciliophora</taxon>
        <taxon>Intramacronucleata</taxon>
        <taxon>Oligohymenophorea</taxon>
        <taxon>Hymenostomatida</taxon>
        <taxon>Tetrahymenina</taxon>
        <taxon>Tetrahymenidae</taxon>
        <taxon>Tetrahymena</taxon>
    </lineage>
</organism>
<reference evidence="3" key="1">
    <citation type="journal article" date="2006" name="PLoS Biol.">
        <title>Macronuclear genome sequence of the ciliate Tetrahymena thermophila, a model eukaryote.</title>
        <authorList>
            <person name="Eisen J.A."/>
            <person name="Coyne R.S."/>
            <person name="Wu M."/>
            <person name="Wu D."/>
            <person name="Thiagarajan M."/>
            <person name="Wortman J.R."/>
            <person name="Badger J.H."/>
            <person name="Ren Q."/>
            <person name="Amedeo P."/>
            <person name="Jones K.M."/>
            <person name="Tallon L.J."/>
            <person name="Delcher A.L."/>
            <person name="Salzberg S.L."/>
            <person name="Silva J.C."/>
            <person name="Haas B.J."/>
            <person name="Majoros W.H."/>
            <person name="Farzad M."/>
            <person name="Carlton J.M."/>
            <person name="Smith R.K. Jr."/>
            <person name="Garg J."/>
            <person name="Pearlman R.E."/>
            <person name="Karrer K.M."/>
            <person name="Sun L."/>
            <person name="Manning G."/>
            <person name="Elde N.C."/>
            <person name="Turkewitz A.P."/>
            <person name="Asai D.J."/>
            <person name="Wilkes D.E."/>
            <person name="Wang Y."/>
            <person name="Cai H."/>
            <person name="Collins K."/>
            <person name="Stewart B.A."/>
            <person name="Lee S.R."/>
            <person name="Wilamowska K."/>
            <person name="Weinberg Z."/>
            <person name="Ruzzo W.L."/>
            <person name="Wloga D."/>
            <person name="Gaertig J."/>
            <person name="Frankel J."/>
            <person name="Tsao C.-C."/>
            <person name="Gorovsky M.A."/>
            <person name="Keeling P.J."/>
            <person name="Waller R.F."/>
            <person name="Patron N.J."/>
            <person name="Cherry J.M."/>
            <person name="Stover N.A."/>
            <person name="Krieger C.J."/>
            <person name="del Toro C."/>
            <person name="Ryder H.F."/>
            <person name="Williamson S.C."/>
            <person name="Barbeau R.A."/>
            <person name="Hamilton E.P."/>
            <person name="Orias E."/>
        </authorList>
    </citation>
    <scope>NUCLEOTIDE SEQUENCE [LARGE SCALE GENOMIC DNA]</scope>
    <source>
        <strain evidence="3">SB210</strain>
    </source>
</reference>
<dbReference type="EMBL" id="GG662856">
    <property type="protein sequence ID" value="EAR87025.2"/>
    <property type="molecule type" value="Genomic_DNA"/>
</dbReference>
<evidence type="ECO:0000313" key="2">
    <source>
        <dbReference type="EMBL" id="EAR87025.2"/>
    </source>
</evidence>
<keyword evidence="1" id="KW-0732">Signal</keyword>
<keyword evidence="3" id="KW-1185">Reference proteome</keyword>
<name>Q22NY6_TETTS</name>
<dbReference type="RefSeq" id="XP_001007270.2">
    <property type="nucleotide sequence ID" value="XM_001007270.3"/>
</dbReference>
<gene>
    <name evidence="2" type="ORF">TTHERM_00418090</name>
</gene>
<evidence type="ECO:0000256" key="1">
    <source>
        <dbReference type="SAM" id="SignalP"/>
    </source>
</evidence>
<dbReference type="Proteomes" id="UP000009168">
    <property type="component" value="Unassembled WGS sequence"/>
</dbReference>
<dbReference type="HOGENOM" id="CLU_1520856_0_0_1"/>
<evidence type="ECO:0000313" key="3">
    <source>
        <dbReference type="Proteomes" id="UP000009168"/>
    </source>
</evidence>
<keyword evidence="2" id="KW-0472">Membrane</keyword>
<sequence length="177" mass="20210">MNTSKFLIIGLTLTTALIGAAFYLNQGTPLAENPADYLDVIVSVDPNHDENDLTCNKCFARADTCPCDNYSIFQWATCYKYSVPTCDDSPASERQTCYKYASAVADLVYPSAKHELNACKNWYKYFENTTADAKLNKNRWFECCFADSRVLSLAQKSNFYYNRIFKKLYLECGNINY</sequence>
<protein>
    <submittedName>
        <fullName evidence="2">Transmembrane protein, putative</fullName>
    </submittedName>
</protein>
<dbReference type="InParanoid" id="Q22NY6"/>
<feature type="chain" id="PRO_5004201545" evidence="1">
    <location>
        <begin position="22"/>
        <end position="177"/>
    </location>
</feature>
<dbReference type="GeneID" id="7826817"/>
<dbReference type="AlphaFoldDB" id="Q22NY6"/>